<gene>
    <name evidence="1" type="ORF">MSG28_014441</name>
</gene>
<evidence type="ECO:0000313" key="2">
    <source>
        <dbReference type="Proteomes" id="UP001064048"/>
    </source>
</evidence>
<accession>A0ACC0JRS3</accession>
<name>A0ACC0JRS3_CHOFU</name>
<sequence>MGKTRIVCCPNGNPVWDVGQLRAFFGATQQGMLQGRDMTCRYNGEMPALCCGKTKDVEPPPEPRQCPPLPTVTTKADDIAFKKCLEYRRYASPCVADKLQEDKLDRDVKACHIDHFGDRISGGDKLSFPRTFSEVTENEKFIRRIKFSLVKAALPSAPYVSILARSSCAMITFYVVGPSARSARIATTILLANPAVKQQCLHCCVSAWRALLGCRNDVDTAIPPLQWVAGGSLISDKFILTAAHVLSHHDYGPIRYALLGANNKTDARNGFLFNIVNVIAHKLYDKVNNQHDIALLELHRRVTLSEFVRPACLPTPGLEMTDSTRILAGWGGTSNAKSTEALMKAYIAELDYETYCKKQFPDNVQKVFLKDSMLCAGTVNNDTADSCQGDSGGPLMALAHNVHCTYIVHGVVSFGTTSCGLALPGIYTNVKAYLPWIVENVWRK</sequence>
<protein>
    <submittedName>
        <fullName evidence="1">Uncharacterized protein</fullName>
    </submittedName>
</protein>
<keyword evidence="2" id="KW-1185">Reference proteome</keyword>
<proteinExistence type="predicted"/>
<dbReference type="Proteomes" id="UP001064048">
    <property type="component" value="Chromosome 26"/>
</dbReference>
<reference evidence="1 2" key="1">
    <citation type="journal article" date="2022" name="Genome Biol. Evol.">
        <title>The Spruce Budworm Genome: Reconstructing the Evolutionary History of Antifreeze Proteins.</title>
        <authorList>
            <person name="Beliveau C."/>
            <person name="Gagne P."/>
            <person name="Picq S."/>
            <person name="Vernygora O."/>
            <person name="Keeling C.I."/>
            <person name="Pinkney K."/>
            <person name="Doucet D."/>
            <person name="Wen F."/>
            <person name="Johnston J.S."/>
            <person name="Maaroufi H."/>
            <person name="Boyle B."/>
            <person name="Laroche J."/>
            <person name="Dewar K."/>
            <person name="Juretic N."/>
            <person name="Blackburn G."/>
            <person name="Nisole A."/>
            <person name="Brunet B."/>
            <person name="Brandao M."/>
            <person name="Lumley L."/>
            <person name="Duan J."/>
            <person name="Quan G."/>
            <person name="Lucarotti C.J."/>
            <person name="Roe A.D."/>
            <person name="Sperling F.A.H."/>
            <person name="Levesque R.C."/>
            <person name="Cusson M."/>
        </authorList>
    </citation>
    <scope>NUCLEOTIDE SEQUENCE [LARGE SCALE GENOMIC DNA]</scope>
    <source>
        <strain evidence="1">Glfc:IPQL:Cfum</strain>
    </source>
</reference>
<comment type="caution">
    <text evidence="1">The sequence shown here is derived from an EMBL/GenBank/DDBJ whole genome shotgun (WGS) entry which is preliminary data.</text>
</comment>
<evidence type="ECO:0000313" key="1">
    <source>
        <dbReference type="EMBL" id="KAI8426744.1"/>
    </source>
</evidence>
<organism evidence="1 2">
    <name type="scientific">Choristoneura fumiferana</name>
    <name type="common">Spruce budworm moth</name>
    <name type="synonym">Archips fumiferana</name>
    <dbReference type="NCBI Taxonomy" id="7141"/>
    <lineage>
        <taxon>Eukaryota</taxon>
        <taxon>Metazoa</taxon>
        <taxon>Ecdysozoa</taxon>
        <taxon>Arthropoda</taxon>
        <taxon>Hexapoda</taxon>
        <taxon>Insecta</taxon>
        <taxon>Pterygota</taxon>
        <taxon>Neoptera</taxon>
        <taxon>Endopterygota</taxon>
        <taxon>Lepidoptera</taxon>
        <taxon>Glossata</taxon>
        <taxon>Ditrysia</taxon>
        <taxon>Tortricoidea</taxon>
        <taxon>Tortricidae</taxon>
        <taxon>Tortricinae</taxon>
        <taxon>Choristoneura</taxon>
    </lineage>
</organism>
<dbReference type="EMBL" id="CM046126">
    <property type="protein sequence ID" value="KAI8426744.1"/>
    <property type="molecule type" value="Genomic_DNA"/>
</dbReference>